<dbReference type="Pfam" id="PF13655">
    <property type="entry name" value="RVT_N"/>
    <property type="match status" value="1"/>
</dbReference>
<dbReference type="GO" id="GO:0003676">
    <property type="term" value="F:nucleic acid binding"/>
    <property type="evidence" value="ECO:0007669"/>
    <property type="project" value="InterPro"/>
</dbReference>
<dbReference type="Proteomes" id="UP000037393">
    <property type="component" value="Unassembled WGS sequence"/>
</dbReference>
<dbReference type="OrthoDB" id="9793236at2"/>
<protein>
    <submittedName>
        <fullName evidence="3">DNA polymerase</fullName>
    </submittedName>
</protein>
<dbReference type="Pfam" id="PF00078">
    <property type="entry name" value="RVT_1"/>
    <property type="match status" value="1"/>
</dbReference>
<sequence>MSAHHCVSSASCGPHWHLINWRYCHQRVKKLQLRIAKATQGQQRRKVKILQRMLTRSFSAKVLAVKRVTENTGRKTPGVDGEIWQHPEAKWSAIARLRRTGYKPRPLRRIYILKANGKRRPLGIPTILDRAMQALYLLALEPVSEVSADPNSYGFRPMRSTADAIEQVFIACGKKASAEWIMEGDIKGCFDNLSHDWLLSHIPMDRLILRKWLTSGYCEKGSFYHTIAGTPQGGIISPTLMNMALDGLQSRLDERFPSTTVEGRRAKIHLVRYADDFVITRDTQELLCNDIMPVVCGFLAERGLTLSPEKTQIVHIRQGFDVLGQNIRKYSGKLLIKPSNANLKTFLHKVRAIIEKNKSAPAWLLISLLNPVIRRWANYHRHVVAKKTFSYVDHQIWLKLWQWCVRRHPKKGKRWVQHKYFTSCGMRNWVFNGIDAEKRKYTLFKADSTPIKRHTKIKAISTPYDLRWETYFEQRQDYMLENAIWGKKRVLSIWRKQGSRCPMCQQRITHETGWNIHHKVMKIMGGGDELSNQVLLHPNCHRQLHSGETGSHSFTGLIKA</sequence>
<reference evidence="3 4" key="1">
    <citation type="journal article" date="2015" name="Appl. Environ. Microbiol.">
        <title>The Enterobacterium Trabulsiella odontotermitis Presents Novel Adaptations Related to Its Association with Fungus-Growing Termites.</title>
        <authorList>
            <person name="Sapountzis P."/>
            <person name="Gruntjes T."/>
            <person name="Otani S."/>
            <person name="Estevez J."/>
            <person name="da Costa R.R."/>
            <person name="Plunkett G.3rd."/>
            <person name="Perna N.T."/>
            <person name="Poulsen M."/>
        </authorList>
    </citation>
    <scope>NUCLEOTIDE SEQUENCE [LARGE SCALE GENOMIC DNA]</scope>
    <source>
        <strain evidence="3 4">12</strain>
    </source>
</reference>
<dbReference type="GO" id="GO:0008270">
    <property type="term" value="F:zinc ion binding"/>
    <property type="evidence" value="ECO:0007669"/>
    <property type="project" value="InterPro"/>
</dbReference>
<dbReference type="PATRIC" id="fig|379893.4.peg.3713"/>
<dbReference type="Pfam" id="PF08388">
    <property type="entry name" value="GIIM"/>
    <property type="match status" value="1"/>
</dbReference>
<dbReference type="PANTHER" id="PTHR34047:SF10">
    <property type="entry name" value="GROUP II INTRON-ASSOCIATED OPEN READING FRAME"/>
    <property type="match status" value="1"/>
</dbReference>
<dbReference type="InterPro" id="IPR003615">
    <property type="entry name" value="HNH_nuc"/>
</dbReference>
<dbReference type="RefSeq" id="WP_049856901.1">
    <property type="nucleotide sequence ID" value="NZ_JNGI01000044.1"/>
</dbReference>
<feature type="domain" description="Reverse transcriptase" evidence="2">
    <location>
        <begin position="93"/>
        <end position="327"/>
    </location>
</feature>
<dbReference type="InterPro" id="IPR030931">
    <property type="entry name" value="Group_II_RT_mat"/>
</dbReference>
<keyword evidence="4" id="KW-1185">Reference proteome</keyword>
<comment type="similarity">
    <text evidence="1">Belongs to the bacterial reverse transcriptase family.</text>
</comment>
<organism evidence="3 4">
    <name type="scientific">Trabulsiella odontotermitis</name>
    <dbReference type="NCBI Taxonomy" id="379893"/>
    <lineage>
        <taxon>Bacteria</taxon>
        <taxon>Pseudomonadati</taxon>
        <taxon>Pseudomonadota</taxon>
        <taxon>Gammaproteobacteria</taxon>
        <taxon>Enterobacterales</taxon>
        <taxon>Enterobacteriaceae</taxon>
        <taxon>Trabulsiella</taxon>
    </lineage>
</organism>
<evidence type="ECO:0000259" key="2">
    <source>
        <dbReference type="PROSITE" id="PS50878"/>
    </source>
</evidence>
<dbReference type="GO" id="GO:0004519">
    <property type="term" value="F:endonuclease activity"/>
    <property type="evidence" value="ECO:0007669"/>
    <property type="project" value="InterPro"/>
</dbReference>
<dbReference type="CDD" id="cd01651">
    <property type="entry name" value="RT_G2_intron"/>
    <property type="match status" value="1"/>
</dbReference>
<dbReference type="SMART" id="SM00507">
    <property type="entry name" value="HNHc"/>
    <property type="match status" value="1"/>
</dbReference>
<accession>A0A0L0GYH4</accession>
<name>A0A0L0GYH4_9ENTR</name>
<evidence type="ECO:0000256" key="1">
    <source>
        <dbReference type="ARBA" id="ARBA00034120"/>
    </source>
</evidence>
<dbReference type="NCBIfam" id="TIGR04416">
    <property type="entry name" value="group_II_RT_mat"/>
    <property type="match status" value="1"/>
</dbReference>
<dbReference type="InterPro" id="IPR002711">
    <property type="entry name" value="HNH"/>
</dbReference>
<proteinExistence type="inferred from homology"/>
<dbReference type="InterPro" id="IPR013597">
    <property type="entry name" value="Mat_intron_G2"/>
</dbReference>
<comment type="caution">
    <text evidence="3">The sequence shown here is derived from an EMBL/GenBank/DDBJ whole genome shotgun (WGS) entry which is preliminary data.</text>
</comment>
<dbReference type="InterPro" id="IPR051083">
    <property type="entry name" value="GrpII_Intron_Splice-Mob/Def"/>
</dbReference>
<dbReference type="SUPFAM" id="SSF56672">
    <property type="entry name" value="DNA/RNA polymerases"/>
    <property type="match status" value="1"/>
</dbReference>
<dbReference type="InterPro" id="IPR000477">
    <property type="entry name" value="RT_dom"/>
</dbReference>
<dbReference type="Pfam" id="PF01844">
    <property type="entry name" value="HNH"/>
    <property type="match status" value="1"/>
</dbReference>
<gene>
    <name evidence="3" type="ORF">GM31_18305</name>
</gene>
<dbReference type="AlphaFoldDB" id="A0A0L0GYH4"/>
<dbReference type="PROSITE" id="PS50878">
    <property type="entry name" value="RT_POL"/>
    <property type="match status" value="1"/>
</dbReference>
<evidence type="ECO:0000313" key="3">
    <source>
        <dbReference type="EMBL" id="KNC93751.1"/>
    </source>
</evidence>
<evidence type="ECO:0000313" key="4">
    <source>
        <dbReference type="Proteomes" id="UP000037393"/>
    </source>
</evidence>
<dbReference type="InterPro" id="IPR043502">
    <property type="entry name" value="DNA/RNA_pol_sf"/>
</dbReference>
<dbReference type="Gene3D" id="1.10.30.50">
    <property type="match status" value="1"/>
</dbReference>
<dbReference type="InterPro" id="IPR025960">
    <property type="entry name" value="RVT_N"/>
</dbReference>
<dbReference type="EMBL" id="JNGI01000044">
    <property type="protein sequence ID" value="KNC93751.1"/>
    <property type="molecule type" value="Genomic_DNA"/>
</dbReference>
<dbReference type="PANTHER" id="PTHR34047">
    <property type="entry name" value="NUCLEAR INTRON MATURASE 1, MITOCHONDRIAL-RELATED"/>
    <property type="match status" value="1"/>
</dbReference>
<dbReference type="CDD" id="cd00085">
    <property type="entry name" value="HNHc"/>
    <property type="match status" value="1"/>
</dbReference>